<protein>
    <submittedName>
        <fullName evidence="3">Uncharacterized protein</fullName>
    </submittedName>
</protein>
<keyword evidence="4" id="KW-1185">Reference proteome</keyword>
<accession>A0A250XD27</accession>
<keyword evidence="1" id="KW-0175">Coiled coil</keyword>
<feature type="compositionally biased region" description="Polar residues" evidence="2">
    <location>
        <begin position="110"/>
        <end position="122"/>
    </location>
</feature>
<gene>
    <name evidence="3" type="ORF">CEUSTIGMA_g8235.t1</name>
</gene>
<dbReference type="AlphaFoldDB" id="A0A250XD27"/>
<evidence type="ECO:0000256" key="1">
    <source>
        <dbReference type="SAM" id="Coils"/>
    </source>
</evidence>
<feature type="coiled-coil region" evidence="1">
    <location>
        <begin position="13"/>
        <end position="47"/>
    </location>
</feature>
<dbReference type="EMBL" id="BEGY01000057">
    <property type="protein sequence ID" value="GAX80799.1"/>
    <property type="molecule type" value="Genomic_DNA"/>
</dbReference>
<proteinExistence type="predicted"/>
<evidence type="ECO:0000256" key="2">
    <source>
        <dbReference type="SAM" id="MobiDB-lite"/>
    </source>
</evidence>
<organism evidence="3 4">
    <name type="scientific">Chlamydomonas eustigma</name>
    <dbReference type="NCBI Taxonomy" id="1157962"/>
    <lineage>
        <taxon>Eukaryota</taxon>
        <taxon>Viridiplantae</taxon>
        <taxon>Chlorophyta</taxon>
        <taxon>core chlorophytes</taxon>
        <taxon>Chlorophyceae</taxon>
        <taxon>CS clade</taxon>
        <taxon>Chlamydomonadales</taxon>
        <taxon>Chlamydomonadaceae</taxon>
        <taxon>Chlamydomonas</taxon>
    </lineage>
</organism>
<sequence>MNKRLLKVLKVQLSGKEEVLKALQKVVEALKEENEAQAVKVQACEEEKRSLGRKLSSSRSLLIVGACASMRQCSAALKDWIQKSIFKQEFSQETADRGGLSTARGGAHQRSATPALTPTASLMKSCASSTSTQSGAGANAHSSASTPTTSFGRMERSSTGPSSSARKQLAGSSTAGCRFRNLNAYVHRLPGDCTVKAGVALMAEEGFLPYIWGGNDVTENDVMLVHTSAMRLSGLRSRATPKKLQYDDVE</sequence>
<dbReference type="Proteomes" id="UP000232323">
    <property type="component" value="Unassembled WGS sequence"/>
</dbReference>
<feature type="compositionally biased region" description="Polar residues" evidence="2">
    <location>
        <begin position="146"/>
        <end position="170"/>
    </location>
</feature>
<comment type="caution">
    <text evidence="3">The sequence shown here is derived from an EMBL/GenBank/DDBJ whole genome shotgun (WGS) entry which is preliminary data.</text>
</comment>
<evidence type="ECO:0000313" key="4">
    <source>
        <dbReference type="Proteomes" id="UP000232323"/>
    </source>
</evidence>
<name>A0A250XD27_9CHLO</name>
<feature type="compositionally biased region" description="Low complexity" evidence="2">
    <location>
        <begin position="127"/>
        <end position="145"/>
    </location>
</feature>
<feature type="region of interest" description="Disordered" evidence="2">
    <location>
        <begin position="96"/>
        <end position="170"/>
    </location>
</feature>
<reference evidence="3 4" key="1">
    <citation type="submission" date="2017-08" db="EMBL/GenBank/DDBJ databases">
        <title>Acidophilic green algal genome provides insights into adaptation to an acidic environment.</title>
        <authorList>
            <person name="Hirooka S."/>
            <person name="Hirose Y."/>
            <person name="Kanesaki Y."/>
            <person name="Higuchi S."/>
            <person name="Fujiwara T."/>
            <person name="Onuma R."/>
            <person name="Era A."/>
            <person name="Ohbayashi R."/>
            <person name="Uzuka A."/>
            <person name="Nozaki H."/>
            <person name="Yoshikawa H."/>
            <person name="Miyagishima S.Y."/>
        </authorList>
    </citation>
    <scope>NUCLEOTIDE SEQUENCE [LARGE SCALE GENOMIC DNA]</scope>
    <source>
        <strain evidence="3 4">NIES-2499</strain>
    </source>
</reference>
<evidence type="ECO:0000313" key="3">
    <source>
        <dbReference type="EMBL" id="GAX80799.1"/>
    </source>
</evidence>